<dbReference type="FunFam" id="1.25.40.10:FF:000334">
    <property type="entry name" value="Pentatricopeptide repeat-containing protein"/>
    <property type="match status" value="1"/>
</dbReference>
<evidence type="ECO:0000256" key="3">
    <source>
        <dbReference type="ARBA" id="ARBA00061659"/>
    </source>
</evidence>
<accession>A0A9Q1KZ28</accession>
<dbReference type="GO" id="GO:0009451">
    <property type="term" value="P:RNA modification"/>
    <property type="evidence" value="ECO:0007669"/>
    <property type="project" value="InterPro"/>
</dbReference>
<proteinExistence type="inferred from homology"/>
<dbReference type="PROSITE" id="PS51375">
    <property type="entry name" value="PPR"/>
    <property type="match status" value="6"/>
</dbReference>
<feature type="repeat" description="PPR" evidence="4">
    <location>
        <begin position="381"/>
        <end position="415"/>
    </location>
</feature>
<dbReference type="FunFam" id="1.25.40.10:FF:000125">
    <property type="entry name" value="Pentatricopeptide repeat-containing protein"/>
    <property type="match status" value="1"/>
</dbReference>
<evidence type="ECO:0000256" key="4">
    <source>
        <dbReference type="PROSITE-ProRule" id="PRU00708"/>
    </source>
</evidence>
<keyword evidence="2" id="KW-0677">Repeat</keyword>
<dbReference type="InterPro" id="IPR011990">
    <property type="entry name" value="TPR-like_helical_dom_sf"/>
</dbReference>
<comment type="similarity">
    <text evidence="3">Belongs to the PPR family. PCMP-E subfamily.</text>
</comment>
<feature type="repeat" description="PPR" evidence="4">
    <location>
        <begin position="85"/>
        <end position="119"/>
    </location>
</feature>
<dbReference type="Pfam" id="PF13041">
    <property type="entry name" value="PPR_2"/>
    <property type="match status" value="2"/>
</dbReference>
<evidence type="ECO:0008006" key="7">
    <source>
        <dbReference type="Google" id="ProtNLM"/>
    </source>
</evidence>
<feature type="repeat" description="PPR" evidence="4">
    <location>
        <begin position="416"/>
        <end position="446"/>
    </location>
</feature>
<organism evidence="5 6">
    <name type="scientific">Carnegiea gigantea</name>
    <dbReference type="NCBI Taxonomy" id="171969"/>
    <lineage>
        <taxon>Eukaryota</taxon>
        <taxon>Viridiplantae</taxon>
        <taxon>Streptophyta</taxon>
        <taxon>Embryophyta</taxon>
        <taxon>Tracheophyta</taxon>
        <taxon>Spermatophyta</taxon>
        <taxon>Magnoliopsida</taxon>
        <taxon>eudicotyledons</taxon>
        <taxon>Gunneridae</taxon>
        <taxon>Pentapetalae</taxon>
        <taxon>Caryophyllales</taxon>
        <taxon>Cactineae</taxon>
        <taxon>Cactaceae</taxon>
        <taxon>Cactoideae</taxon>
        <taxon>Echinocereeae</taxon>
        <taxon>Carnegiea</taxon>
    </lineage>
</organism>
<dbReference type="OrthoDB" id="185373at2759"/>
<comment type="similarity">
    <text evidence="1">Belongs to the PPR family. PCMP-H subfamily.</text>
</comment>
<comment type="caution">
    <text evidence="5">The sequence shown here is derived from an EMBL/GenBank/DDBJ whole genome shotgun (WGS) entry which is preliminary data.</text>
</comment>
<evidence type="ECO:0000313" key="6">
    <source>
        <dbReference type="Proteomes" id="UP001153076"/>
    </source>
</evidence>
<dbReference type="PANTHER" id="PTHR47926:SF467">
    <property type="entry name" value="REPEAT-CONTAINING PROTEIN, PUTATIVE-RELATED"/>
    <property type="match status" value="1"/>
</dbReference>
<keyword evidence="6" id="KW-1185">Reference proteome</keyword>
<reference evidence="5" key="1">
    <citation type="submission" date="2022-04" db="EMBL/GenBank/DDBJ databases">
        <title>Carnegiea gigantea Genome sequencing and assembly v2.</title>
        <authorList>
            <person name="Copetti D."/>
            <person name="Sanderson M.J."/>
            <person name="Burquez A."/>
            <person name="Wojciechowski M.F."/>
        </authorList>
    </citation>
    <scope>NUCLEOTIDE SEQUENCE</scope>
    <source>
        <strain evidence="5">SGP5-SGP5p</strain>
        <tissue evidence="5">Aerial part</tissue>
    </source>
</reference>
<dbReference type="PANTHER" id="PTHR47926">
    <property type="entry name" value="PENTATRICOPEPTIDE REPEAT-CONTAINING PROTEIN"/>
    <property type="match status" value="1"/>
</dbReference>
<dbReference type="EMBL" id="JAKOGI010000005">
    <property type="protein sequence ID" value="KAJ8452392.1"/>
    <property type="molecule type" value="Genomic_DNA"/>
</dbReference>
<dbReference type="Proteomes" id="UP001153076">
    <property type="component" value="Unassembled WGS sequence"/>
</dbReference>
<dbReference type="Gene3D" id="1.25.40.10">
    <property type="entry name" value="Tetratricopeptide repeat domain"/>
    <property type="match status" value="4"/>
</dbReference>
<dbReference type="Pfam" id="PF01535">
    <property type="entry name" value="PPR"/>
    <property type="match status" value="6"/>
</dbReference>
<sequence>MRRGFPLSSSAVQHLTSPVSTASPPLATLLKSCKTLRCLEQVHVLIIRKGLVQDNYLISRLVSLCNSPSILPYVTSVFNRVSYPNACLWNSLLKGYCGHSTLSDSLSVLSAMRVSGAAPDEYTFPPLIKCCSDELAIRIGVGIHGLSIKFGVESDVFVGSSLIDLYGKCKLPEHAQTVFDEMSVRNVVSWTALVVAFVNSGDLGNARRVFDIMPKRNRVSWNAMISGYAKLGELSSARKLFDEMPLKNVISYTVMIDGYAKSGDMVSARYLFEQCPDKDTVTWSALISGYVQNGLPEEAVKFFLEMERCSAKADEFIMVSVMSACAELGRLDLAKWIDSYMSRSSFDLCRVHVAAALVHMNVKCGNMERASYLFNNMTKRDLVSYCSMIQGLNIHGQGVGAVKLFYNMISEGITPDVVAFTVILTACSRSALVEEGCRLFDMMRNQYSITALPDHYACMVDLLGRFGHIEAAHDLLKSMPVEPHAGAWGALLGACWLHCHTEVAEVVANRLFELEPLNAGNFVLLSNVYAAASRWFDVTVLRNQMVDRGLRKIPGRSWIYFEAAKVDGSTKMELIYIHVGRVHVEGRLGNSWFLEAGLGHIGNI</sequence>
<dbReference type="AlphaFoldDB" id="A0A9Q1KZ28"/>
<dbReference type="InterPro" id="IPR046960">
    <property type="entry name" value="PPR_At4g14850-like_plant"/>
</dbReference>
<dbReference type="Pfam" id="PF20431">
    <property type="entry name" value="E_motif"/>
    <property type="match status" value="1"/>
</dbReference>
<dbReference type="InterPro" id="IPR002885">
    <property type="entry name" value="PPR_rpt"/>
</dbReference>
<protein>
    <recommendedName>
        <fullName evidence="7">Chlororespiratory reduction 4</fullName>
    </recommendedName>
</protein>
<evidence type="ECO:0000256" key="2">
    <source>
        <dbReference type="ARBA" id="ARBA00022737"/>
    </source>
</evidence>
<dbReference type="GO" id="GO:0003723">
    <property type="term" value="F:RNA binding"/>
    <property type="evidence" value="ECO:0007669"/>
    <property type="project" value="InterPro"/>
</dbReference>
<dbReference type="InterPro" id="IPR046848">
    <property type="entry name" value="E_motif"/>
</dbReference>
<dbReference type="NCBIfam" id="TIGR00756">
    <property type="entry name" value="PPR"/>
    <property type="match status" value="4"/>
</dbReference>
<feature type="repeat" description="PPR" evidence="4">
    <location>
        <begin position="217"/>
        <end position="251"/>
    </location>
</feature>
<evidence type="ECO:0000256" key="1">
    <source>
        <dbReference type="ARBA" id="ARBA00006643"/>
    </source>
</evidence>
<name>A0A9Q1KZ28_9CARY</name>
<evidence type="ECO:0000313" key="5">
    <source>
        <dbReference type="EMBL" id="KAJ8452392.1"/>
    </source>
</evidence>
<dbReference type="GO" id="GO:0048731">
    <property type="term" value="P:system development"/>
    <property type="evidence" value="ECO:0007669"/>
    <property type="project" value="UniProtKB-ARBA"/>
</dbReference>
<feature type="repeat" description="PPR" evidence="4">
    <location>
        <begin position="279"/>
        <end position="313"/>
    </location>
</feature>
<gene>
    <name evidence="5" type="ORF">Cgig2_006197</name>
</gene>
<dbReference type="FunFam" id="1.25.40.10:FF:000333">
    <property type="entry name" value="Pentatricopeptide repeat-containing protein"/>
    <property type="match status" value="1"/>
</dbReference>
<feature type="repeat" description="PPR" evidence="4">
    <location>
        <begin position="186"/>
        <end position="216"/>
    </location>
</feature>